<sequence>MDDETVASLARELDVAEASQTPVRQLSLRFPQMTIEDGYRIARTWVELKKAAGRRSIGRKIGLTSRAMQASAGITEPDYGTLLDDMAFEEGSEIPIDRFINPKVEVELAFILSRPLGGPDVTTRAVLAATEYVVPSVEIIDSRVQPIDAETGSARKIQDTIADNAANAGIVLGGRPIRPDAIDLRWAGAILSRNAVIEETGIAAGVLNHPARGVAWLANRLSQWGEELQAGEILLGGSFTRPVPVSRGDVISADYGRLGSIAMRFV</sequence>
<accession>A0A2S8B7I8</accession>
<dbReference type="Proteomes" id="UP000238954">
    <property type="component" value="Chromosome"/>
</dbReference>
<name>A0A2S8B7I8_9SPHN</name>
<proteinExistence type="predicted"/>
<dbReference type="RefSeq" id="WP_105998627.1">
    <property type="nucleotide sequence ID" value="NZ_CM009578.1"/>
</dbReference>
<evidence type="ECO:0000313" key="1">
    <source>
        <dbReference type="EMBL" id="PQM28375.1"/>
    </source>
</evidence>
<keyword evidence="2" id="KW-1185">Reference proteome</keyword>
<dbReference type="PANTHER" id="PTHR30143:SF0">
    <property type="entry name" value="2-KETO-4-PENTENOATE HYDRATASE"/>
    <property type="match status" value="1"/>
</dbReference>
<comment type="caution">
    <text evidence="1">The sequence shown here is derived from an EMBL/GenBank/DDBJ whole genome shotgun (WGS) entry which is preliminary data.</text>
</comment>
<protein>
    <submittedName>
        <fullName evidence="1">2-oxo-hepta-3-ene-1,7-dioic acid hydratase</fullName>
    </submittedName>
</protein>
<dbReference type="InterPro" id="IPR036663">
    <property type="entry name" value="Fumarylacetoacetase_C_sf"/>
</dbReference>
<dbReference type="NCBIfam" id="TIGR02312">
    <property type="entry name" value="HpaH"/>
    <property type="match status" value="1"/>
</dbReference>
<dbReference type="EMBL" id="PHFW01000002">
    <property type="protein sequence ID" value="PQM28375.1"/>
    <property type="molecule type" value="Genomic_DNA"/>
</dbReference>
<evidence type="ECO:0000313" key="2">
    <source>
        <dbReference type="Proteomes" id="UP000238954"/>
    </source>
</evidence>
<dbReference type="InterPro" id="IPR012690">
    <property type="entry name" value="HpcG"/>
</dbReference>
<dbReference type="GO" id="GO:0018817">
    <property type="term" value="F:2-oxo-hept-3-ene-1,7-dioate hydratase activity"/>
    <property type="evidence" value="ECO:0007669"/>
    <property type="project" value="InterPro"/>
</dbReference>
<dbReference type="OrthoDB" id="9792137at2"/>
<dbReference type="SUPFAM" id="SSF56529">
    <property type="entry name" value="FAH"/>
    <property type="match status" value="1"/>
</dbReference>
<reference evidence="2" key="1">
    <citation type="submission" date="2017-11" db="EMBL/GenBank/DDBJ databases">
        <title>The complete genome sequence of Sphingopyxis pomeranensis sp. nov. strain WS5A3p.</title>
        <authorList>
            <person name="Kaminski M.A."/>
        </authorList>
    </citation>
    <scope>NUCLEOTIDE SEQUENCE [LARGE SCALE GENOMIC DNA]</scope>
    <source>
        <strain evidence="2">WS5A3p</strain>
    </source>
</reference>
<dbReference type="GO" id="GO:0005737">
    <property type="term" value="C:cytoplasm"/>
    <property type="evidence" value="ECO:0007669"/>
    <property type="project" value="TreeGrafter"/>
</dbReference>
<gene>
    <name evidence="1" type="primary">hpaH</name>
    <name evidence="1" type="ORF">CVO77_07785</name>
</gene>
<organism evidence="1 2">
    <name type="scientific">Sphingopyxis lindanitolerans</name>
    <dbReference type="NCBI Taxonomy" id="2054227"/>
    <lineage>
        <taxon>Bacteria</taxon>
        <taxon>Pseudomonadati</taxon>
        <taxon>Pseudomonadota</taxon>
        <taxon>Alphaproteobacteria</taxon>
        <taxon>Sphingomonadales</taxon>
        <taxon>Sphingomonadaceae</taxon>
        <taxon>Sphingopyxis</taxon>
    </lineage>
</organism>
<dbReference type="Gene3D" id="3.90.850.10">
    <property type="entry name" value="Fumarylacetoacetase-like, C-terminal domain"/>
    <property type="match status" value="1"/>
</dbReference>
<dbReference type="GO" id="GO:0008684">
    <property type="term" value="F:2-oxopent-4-enoate hydratase activity"/>
    <property type="evidence" value="ECO:0007669"/>
    <property type="project" value="TreeGrafter"/>
</dbReference>
<dbReference type="PANTHER" id="PTHR30143">
    <property type="entry name" value="ACID HYDRATASE"/>
    <property type="match status" value="1"/>
</dbReference>
<dbReference type="AlphaFoldDB" id="A0A2S8B7I8"/>
<dbReference type="InterPro" id="IPR050772">
    <property type="entry name" value="Hydratase-Decarb/MhpD_sf"/>
</dbReference>